<evidence type="ECO:0000256" key="1">
    <source>
        <dbReference type="ARBA" id="ARBA00001946"/>
    </source>
</evidence>
<comment type="cofactor">
    <cofactor evidence="1">
        <name>Mg(2+)</name>
        <dbReference type="ChEBI" id="CHEBI:18420"/>
    </cofactor>
</comment>
<keyword evidence="2 4" id="KW-0378">Hydrolase</keyword>
<dbReference type="GO" id="GO:0016787">
    <property type="term" value="F:hydrolase activity"/>
    <property type="evidence" value="ECO:0007669"/>
    <property type="project" value="UniProtKB-KW"/>
</dbReference>
<evidence type="ECO:0000313" key="4">
    <source>
        <dbReference type="EMBL" id="NED98779.1"/>
    </source>
</evidence>
<keyword evidence="5" id="KW-1185">Reference proteome</keyword>
<organism evidence="4 5">
    <name type="scientific">Phytoactinopolyspora halotolerans</name>
    <dbReference type="NCBI Taxonomy" id="1981512"/>
    <lineage>
        <taxon>Bacteria</taxon>
        <taxon>Bacillati</taxon>
        <taxon>Actinomycetota</taxon>
        <taxon>Actinomycetes</taxon>
        <taxon>Jiangellales</taxon>
        <taxon>Jiangellaceae</taxon>
        <taxon>Phytoactinopolyspora</taxon>
    </lineage>
</organism>
<dbReference type="InterPro" id="IPR036412">
    <property type="entry name" value="HAD-like_sf"/>
</dbReference>
<comment type="caution">
    <text evidence="4">The sequence shown here is derived from an EMBL/GenBank/DDBJ whole genome shotgun (WGS) entry which is preliminary data.</text>
</comment>
<dbReference type="NCBIfam" id="TIGR01549">
    <property type="entry name" value="HAD-SF-IA-v1"/>
    <property type="match status" value="1"/>
</dbReference>
<gene>
    <name evidence="4" type="ORF">G1H10_01195</name>
</gene>
<protein>
    <submittedName>
        <fullName evidence="4">HAD family hydrolase</fullName>
    </submittedName>
</protein>
<dbReference type="Gene3D" id="3.40.50.1000">
    <property type="entry name" value="HAD superfamily/HAD-like"/>
    <property type="match status" value="1"/>
</dbReference>
<evidence type="ECO:0000313" key="5">
    <source>
        <dbReference type="Proteomes" id="UP000475214"/>
    </source>
</evidence>
<dbReference type="EMBL" id="JAAGOA010000001">
    <property type="protein sequence ID" value="NED98779.1"/>
    <property type="molecule type" value="Genomic_DNA"/>
</dbReference>
<dbReference type="InterPro" id="IPR051400">
    <property type="entry name" value="HAD-like_hydrolase"/>
</dbReference>
<dbReference type="PRINTS" id="PR00413">
    <property type="entry name" value="HADHALOGNASE"/>
</dbReference>
<dbReference type="InterPro" id="IPR023214">
    <property type="entry name" value="HAD_sf"/>
</dbReference>
<dbReference type="GO" id="GO:0044281">
    <property type="term" value="P:small molecule metabolic process"/>
    <property type="evidence" value="ECO:0007669"/>
    <property type="project" value="UniProtKB-ARBA"/>
</dbReference>
<dbReference type="Gene3D" id="1.10.150.520">
    <property type="match status" value="1"/>
</dbReference>
<dbReference type="PANTHER" id="PTHR46470">
    <property type="entry name" value="N-ACYLNEURAMINATE-9-PHOSPHATASE"/>
    <property type="match status" value="1"/>
</dbReference>
<accession>A0A6L9S459</accession>
<dbReference type="Pfam" id="PF00702">
    <property type="entry name" value="Hydrolase"/>
    <property type="match status" value="1"/>
</dbReference>
<proteinExistence type="predicted"/>
<sequence length="215" mass="23015">MSLLLVDLDDTLIDRTAAVRAWLEGFIGDVGAPISDVDYLLDIDAGARGLAVEFARTLQERYGLGRPIEDIAEDIRAGVLDGIELTPADRQALEAVRAAGWSTVVVTNGGVASQERKIRSSGIDQLVDGWIVSAAVDVWKPDPLIFELAAKRAGRPLADAWMIGDNPEADIAGAHNAGISSVWLHHGRPWPDLPYRPTRSADSCADAIRSVLADG</sequence>
<evidence type="ECO:0000256" key="3">
    <source>
        <dbReference type="ARBA" id="ARBA00022842"/>
    </source>
</evidence>
<name>A0A6L9S459_9ACTN</name>
<reference evidence="4 5" key="1">
    <citation type="submission" date="2020-02" db="EMBL/GenBank/DDBJ databases">
        <authorList>
            <person name="Li X.-J."/>
            <person name="Han X.-M."/>
        </authorList>
    </citation>
    <scope>NUCLEOTIDE SEQUENCE [LARGE SCALE GENOMIC DNA]</scope>
    <source>
        <strain evidence="4 5">CCTCC AB 2017055</strain>
    </source>
</reference>
<dbReference type="SFLD" id="SFLDG01129">
    <property type="entry name" value="C1.5:_HAD__Beta-PGM__Phosphata"/>
    <property type="match status" value="1"/>
</dbReference>
<dbReference type="SUPFAM" id="SSF56784">
    <property type="entry name" value="HAD-like"/>
    <property type="match status" value="1"/>
</dbReference>
<dbReference type="Proteomes" id="UP000475214">
    <property type="component" value="Unassembled WGS sequence"/>
</dbReference>
<keyword evidence="3" id="KW-0460">Magnesium</keyword>
<dbReference type="SFLD" id="SFLDS00003">
    <property type="entry name" value="Haloacid_Dehalogenase"/>
    <property type="match status" value="1"/>
</dbReference>
<dbReference type="InterPro" id="IPR006439">
    <property type="entry name" value="HAD-SF_hydro_IA"/>
</dbReference>
<evidence type="ECO:0000256" key="2">
    <source>
        <dbReference type="ARBA" id="ARBA00022801"/>
    </source>
</evidence>
<dbReference type="RefSeq" id="WP_163731457.1">
    <property type="nucleotide sequence ID" value="NZ_JAAGOA010000001.1"/>
</dbReference>
<dbReference type="AlphaFoldDB" id="A0A6L9S459"/>